<keyword evidence="4" id="KW-0028">Amino-acid biosynthesis</keyword>
<dbReference type="HAMAP" id="MF_00082">
    <property type="entry name" value="ArgB"/>
    <property type="match status" value="1"/>
</dbReference>
<dbReference type="GO" id="GO:0006526">
    <property type="term" value="P:L-arginine biosynthetic process"/>
    <property type="evidence" value="ECO:0007669"/>
    <property type="project" value="UniProtKB-KW"/>
</dbReference>
<dbReference type="PANTHER" id="PTHR23342">
    <property type="entry name" value="N-ACETYLGLUTAMATE SYNTHASE"/>
    <property type="match status" value="1"/>
</dbReference>
<keyword evidence="8" id="KW-0067">ATP-binding</keyword>
<organism evidence="10">
    <name type="scientific">marine metagenome</name>
    <dbReference type="NCBI Taxonomy" id="408172"/>
    <lineage>
        <taxon>unclassified sequences</taxon>
        <taxon>metagenomes</taxon>
        <taxon>ecological metagenomes</taxon>
    </lineage>
</organism>
<dbReference type="InterPro" id="IPR036393">
    <property type="entry name" value="AceGlu_kinase-like_sf"/>
</dbReference>
<dbReference type="PIRSF" id="PIRSF000728">
    <property type="entry name" value="NAGK"/>
    <property type="match status" value="1"/>
</dbReference>
<dbReference type="InterPro" id="IPR037528">
    <property type="entry name" value="ArgB"/>
</dbReference>
<dbReference type="GO" id="GO:0003991">
    <property type="term" value="F:acetylglutamate kinase activity"/>
    <property type="evidence" value="ECO:0007669"/>
    <property type="project" value="UniProtKB-EC"/>
</dbReference>
<dbReference type="InterPro" id="IPR041727">
    <property type="entry name" value="NAGK-C"/>
</dbReference>
<keyword evidence="6" id="KW-0547">Nucleotide-binding</keyword>
<dbReference type="GO" id="GO:0005737">
    <property type="term" value="C:cytoplasm"/>
    <property type="evidence" value="ECO:0007669"/>
    <property type="project" value="InterPro"/>
</dbReference>
<reference evidence="10" key="1">
    <citation type="submission" date="2018-05" db="EMBL/GenBank/DDBJ databases">
        <authorList>
            <person name="Lanie J.A."/>
            <person name="Ng W.-L."/>
            <person name="Kazmierczak K.M."/>
            <person name="Andrzejewski T.M."/>
            <person name="Davidsen T.M."/>
            <person name="Wayne K.J."/>
            <person name="Tettelin H."/>
            <person name="Glass J.I."/>
            <person name="Rusch D."/>
            <person name="Podicherti R."/>
            <person name="Tsui H.-C.T."/>
            <person name="Winkler M.E."/>
        </authorList>
    </citation>
    <scope>NUCLEOTIDE SEQUENCE</scope>
</reference>
<dbReference type="PRINTS" id="PR00474">
    <property type="entry name" value="GLU5KINASE"/>
</dbReference>
<dbReference type="InterPro" id="IPR001048">
    <property type="entry name" value="Asp/Glu/Uridylate_kinase"/>
</dbReference>
<evidence type="ECO:0000256" key="1">
    <source>
        <dbReference type="ARBA" id="ARBA00004828"/>
    </source>
</evidence>
<evidence type="ECO:0000259" key="9">
    <source>
        <dbReference type="Pfam" id="PF00696"/>
    </source>
</evidence>
<gene>
    <name evidence="10" type="ORF">METZ01_LOCUS14268</name>
</gene>
<dbReference type="Pfam" id="PF00696">
    <property type="entry name" value="AA_kinase"/>
    <property type="match status" value="1"/>
</dbReference>
<keyword evidence="3" id="KW-0055">Arginine biosynthesis</keyword>
<proteinExistence type="inferred from homology"/>
<comment type="pathway">
    <text evidence="1">Amino-acid biosynthesis; L-arginine biosynthesis; N(2)-acetyl-L-ornithine from L-glutamate: step 2/4.</text>
</comment>
<dbReference type="EMBL" id="UINC01000800">
    <property type="protein sequence ID" value="SUZ61414.1"/>
    <property type="molecule type" value="Genomic_DNA"/>
</dbReference>
<dbReference type="AlphaFoldDB" id="A0A381P4D2"/>
<dbReference type="PANTHER" id="PTHR23342:SF0">
    <property type="entry name" value="N-ACETYLGLUTAMATE SYNTHASE, MITOCHONDRIAL"/>
    <property type="match status" value="1"/>
</dbReference>
<evidence type="ECO:0000256" key="4">
    <source>
        <dbReference type="ARBA" id="ARBA00022605"/>
    </source>
</evidence>
<dbReference type="EC" id="2.7.2.8" evidence="2"/>
<dbReference type="InterPro" id="IPR001057">
    <property type="entry name" value="Glu/AcGlu_kinase"/>
</dbReference>
<evidence type="ECO:0000256" key="7">
    <source>
        <dbReference type="ARBA" id="ARBA00022777"/>
    </source>
</evidence>
<evidence type="ECO:0000256" key="5">
    <source>
        <dbReference type="ARBA" id="ARBA00022679"/>
    </source>
</evidence>
<dbReference type="Gene3D" id="3.40.1160.10">
    <property type="entry name" value="Acetylglutamate kinase-like"/>
    <property type="match status" value="1"/>
</dbReference>
<accession>A0A381P4D2</accession>
<sequence length="301" mass="32386">MEKTKTNPTKASEWLNNADILTEALPFMQKYAGLTIVIKYGGNAMSESSSIQSFCEDVALLKQSGLHPVIVHGGGPQIGLMLEKRGIETRFEGGMRITDKKTLEVVELVLCNKVNKEIVTKINKAGGKAVGVSGKDSSMITAKKYKWENGKSDSKEKAIDLGFVGIPISINSKMINDLIKNDFVPVIAPLGISEEGITYNINADTAAGAIAESLKAKRLLILTDVQGVLNSENNLIEEIEKEEVESMIKVGVVSGGMIPKLNTCIHALEKGVGATVIVDGRNKHAVLLELFTEHGAGTLIR</sequence>
<name>A0A381P4D2_9ZZZZ</name>
<dbReference type="GO" id="GO:0005524">
    <property type="term" value="F:ATP binding"/>
    <property type="evidence" value="ECO:0007669"/>
    <property type="project" value="UniProtKB-KW"/>
</dbReference>
<evidence type="ECO:0000256" key="8">
    <source>
        <dbReference type="ARBA" id="ARBA00022840"/>
    </source>
</evidence>
<dbReference type="NCBIfam" id="TIGR00761">
    <property type="entry name" value="argB"/>
    <property type="match status" value="1"/>
</dbReference>
<evidence type="ECO:0000313" key="10">
    <source>
        <dbReference type="EMBL" id="SUZ61414.1"/>
    </source>
</evidence>
<keyword evidence="5" id="KW-0808">Transferase</keyword>
<evidence type="ECO:0000256" key="2">
    <source>
        <dbReference type="ARBA" id="ARBA00013065"/>
    </source>
</evidence>
<dbReference type="InterPro" id="IPR004662">
    <property type="entry name" value="AcgluKinase_fam"/>
</dbReference>
<dbReference type="SUPFAM" id="SSF53633">
    <property type="entry name" value="Carbamate kinase-like"/>
    <property type="match status" value="1"/>
</dbReference>
<dbReference type="FunFam" id="3.40.1160.10:FF:000004">
    <property type="entry name" value="Acetylglutamate kinase"/>
    <property type="match status" value="1"/>
</dbReference>
<protein>
    <recommendedName>
        <fullName evidence="2">acetylglutamate kinase</fullName>
        <ecNumber evidence="2">2.7.2.8</ecNumber>
    </recommendedName>
</protein>
<evidence type="ECO:0000256" key="3">
    <source>
        <dbReference type="ARBA" id="ARBA00022571"/>
    </source>
</evidence>
<keyword evidence="7" id="KW-0418">Kinase</keyword>
<evidence type="ECO:0000256" key="6">
    <source>
        <dbReference type="ARBA" id="ARBA00022741"/>
    </source>
</evidence>
<feature type="domain" description="Aspartate/glutamate/uridylate kinase" evidence="9">
    <location>
        <begin position="35"/>
        <end position="278"/>
    </location>
</feature>
<dbReference type="CDD" id="cd04250">
    <property type="entry name" value="AAK_NAGK-C"/>
    <property type="match status" value="1"/>
</dbReference>